<feature type="domain" description="Ubiquitin-like" evidence="2">
    <location>
        <begin position="69"/>
        <end position="133"/>
    </location>
</feature>
<accession>S3C6C8</accession>
<dbReference type="VEuPathDB" id="FungiDB:F503_08092"/>
<dbReference type="eggNOG" id="ENOG502S36W">
    <property type="taxonomic scope" value="Eukaryota"/>
</dbReference>
<sequence length="237" mass="25121">MTEVQFAKSFLGALDGRPIKLSADYAEDARRYPARSPQQYTLPSMKKAMRKTTGSSTAKTAAPGSAPAITVTVKSMHRNPPLDVRLASGDYTLTTTSILDIRTALAEQTGVPLAKLKLLHNKKPVSDSKVLQDVAADGEATKEIELGVMVSGGAATVAAAQKEKEEAAAAASASAPEPAEPVAAAAPSTSAAESKPAADTEEFWTDLRGFLLQRTKDAKHADELFSLFTRAYDDRMI</sequence>
<organism evidence="3 4">
    <name type="scientific">Ophiostoma piceae (strain UAMH 11346)</name>
    <name type="common">Sap stain fungus</name>
    <dbReference type="NCBI Taxonomy" id="1262450"/>
    <lineage>
        <taxon>Eukaryota</taxon>
        <taxon>Fungi</taxon>
        <taxon>Dikarya</taxon>
        <taxon>Ascomycota</taxon>
        <taxon>Pezizomycotina</taxon>
        <taxon>Sordariomycetes</taxon>
        <taxon>Sordariomycetidae</taxon>
        <taxon>Ophiostomatales</taxon>
        <taxon>Ophiostomataceae</taxon>
        <taxon>Ophiostoma</taxon>
    </lineage>
</organism>
<name>S3C6C8_OPHP1</name>
<evidence type="ECO:0000256" key="1">
    <source>
        <dbReference type="SAM" id="MobiDB-lite"/>
    </source>
</evidence>
<dbReference type="Gene3D" id="3.10.20.90">
    <property type="entry name" value="Phosphatidylinositol 3-kinase Catalytic Subunit, Chain A, domain 1"/>
    <property type="match status" value="1"/>
</dbReference>
<evidence type="ECO:0000259" key="2">
    <source>
        <dbReference type="PROSITE" id="PS50053"/>
    </source>
</evidence>
<dbReference type="PROSITE" id="PS50053">
    <property type="entry name" value="UBIQUITIN_2"/>
    <property type="match status" value="1"/>
</dbReference>
<feature type="compositionally biased region" description="Low complexity" evidence="1">
    <location>
        <begin position="51"/>
        <end position="63"/>
    </location>
</feature>
<protein>
    <recommendedName>
        <fullName evidence="2">Ubiquitin-like domain-containing protein</fullName>
    </recommendedName>
</protein>
<dbReference type="InterPro" id="IPR024737">
    <property type="entry name" value="Get5_N"/>
</dbReference>
<dbReference type="Pfam" id="PF17183">
    <property type="entry name" value="Get5_C"/>
    <property type="match status" value="1"/>
</dbReference>
<dbReference type="SUPFAM" id="SSF54236">
    <property type="entry name" value="Ubiquitin-like"/>
    <property type="match status" value="1"/>
</dbReference>
<proteinExistence type="predicted"/>
<dbReference type="AlphaFoldDB" id="S3C6C8"/>
<gene>
    <name evidence="3" type="ORF">F503_08092</name>
</gene>
<dbReference type="Gene3D" id="1.10.286.70">
    <property type="entry name" value="Get5 dimerization domain"/>
    <property type="match status" value="1"/>
</dbReference>
<reference evidence="3 4" key="1">
    <citation type="journal article" date="2013" name="BMC Genomics">
        <title>The genome and transcriptome of the pine saprophyte Ophiostoma piceae, and a comparison with the bark beetle-associated pine pathogen Grosmannia clavigera.</title>
        <authorList>
            <person name="Haridas S."/>
            <person name="Wang Y."/>
            <person name="Lim L."/>
            <person name="Massoumi Alamouti S."/>
            <person name="Jackman S."/>
            <person name="Docking R."/>
            <person name="Robertson G."/>
            <person name="Birol I."/>
            <person name="Bohlmann J."/>
            <person name="Breuil C."/>
        </authorList>
    </citation>
    <scope>NUCLEOTIDE SEQUENCE [LARGE SCALE GENOMIC DNA]</scope>
    <source>
        <strain evidence="3 4">UAMH 11346</strain>
    </source>
</reference>
<evidence type="ECO:0000313" key="3">
    <source>
        <dbReference type="EMBL" id="EPE07441.1"/>
    </source>
</evidence>
<feature type="region of interest" description="Disordered" evidence="1">
    <location>
        <begin position="44"/>
        <end position="63"/>
    </location>
</feature>
<feature type="region of interest" description="Disordered" evidence="1">
    <location>
        <begin position="168"/>
        <end position="198"/>
    </location>
</feature>
<dbReference type="InterPro" id="IPR029071">
    <property type="entry name" value="Ubiquitin-like_domsf"/>
</dbReference>
<dbReference type="HOGENOM" id="CLU_075131_0_0_1"/>
<dbReference type="EMBL" id="KE148151">
    <property type="protein sequence ID" value="EPE07441.1"/>
    <property type="molecule type" value="Genomic_DNA"/>
</dbReference>
<dbReference type="InterPro" id="IPR000626">
    <property type="entry name" value="Ubiquitin-like_dom"/>
</dbReference>
<dbReference type="Pfam" id="PF12754">
    <property type="entry name" value="Get5_N"/>
    <property type="match status" value="1"/>
</dbReference>
<dbReference type="OrthoDB" id="5366541at2759"/>
<keyword evidence="4" id="KW-1185">Reference proteome</keyword>
<dbReference type="CDD" id="cd17039">
    <property type="entry name" value="Ubl_ubiquitin_like"/>
    <property type="match status" value="1"/>
</dbReference>
<dbReference type="Proteomes" id="UP000016923">
    <property type="component" value="Unassembled WGS sequence"/>
</dbReference>
<feature type="compositionally biased region" description="Low complexity" evidence="1">
    <location>
        <begin position="168"/>
        <end position="197"/>
    </location>
</feature>
<dbReference type="InterPro" id="IPR049256">
    <property type="entry name" value="Get5_C"/>
</dbReference>
<evidence type="ECO:0000313" key="4">
    <source>
        <dbReference type="Proteomes" id="UP000016923"/>
    </source>
</evidence>
<dbReference type="OMA" id="YILPRMP"/>